<feature type="transmembrane region" description="Helical" evidence="6">
    <location>
        <begin position="431"/>
        <end position="451"/>
    </location>
</feature>
<keyword evidence="2" id="KW-1003">Cell membrane</keyword>
<feature type="transmembrane region" description="Helical" evidence="6">
    <location>
        <begin position="12"/>
        <end position="34"/>
    </location>
</feature>
<feature type="transmembrane region" description="Helical" evidence="6">
    <location>
        <begin position="121"/>
        <end position="137"/>
    </location>
</feature>
<dbReference type="PANTHER" id="PTHR30250:SF11">
    <property type="entry name" value="O-ANTIGEN TRANSPORTER-RELATED"/>
    <property type="match status" value="1"/>
</dbReference>
<evidence type="ECO:0000256" key="5">
    <source>
        <dbReference type="ARBA" id="ARBA00023136"/>
    </source>
</evidence>
<proteinExistence type="predicted"/>
<feature type="transmembrane region" description="Helical" evidence="6">
    <location>
        <begin position="219"/>
        <end position="239"/>
    </location>
</feature>
<reference evidence="7" key="1">
    <citation type="submission" date="2022-09" db="EMBL/GenBank/DDBJ databases">
        <title>Comparative genomics and taxonomic characterization of three novel marine species of genus Reichenbachiella exhibiting antioxidant and polysaccharide degradation activities.</title>
        <authorList>
            <person name="Muhammad N."/>
            <person name="Lee Y.-J."/>
            <person name="Ko J."/>
            <person name="Kim S.-G."/>
        </authorList>
    </citation>
    <scope>NUCLEOTIDE SEQUENCE</scope>
    <source>
        <strain evidence="7">BKB1-1</strain>
    </source>
</reference>
<dbReference type="Pfam" id="PF01943">
    <property type="entry name" value="Polysacc_synt"/>
    <property type="match status" value="1"/>
</dbReference>
<sequence>MGIVIKQGSISGIITYLGAFIGFFNTIILFPAFLSPEEVGLIRVIPNIAFMLMPIVQLGTSNALIKFAPEIKKKEDGLAQLIGLITLATLIGSTLMSLVIYIFKSDFVRLFEEKSPLINDYLPVIVILIFVLALYSLLENYSRVLLKIIAMNLIKEILQRVMTGILVLLYYFDWIDLDSLIYSLIVIYGTSLILLIGYLTSLGQFKISLQFHSIDREVFWRMATFSLYSIIGASGAYIVLNIDEIMVSSQLGLSENGIYSTAFFFAVMIELSKRAILQITTPLIAQSFENGRIDEIQKMHRQLSINQMIIASLFFIGIVSNLDNVYALMPNGDVYSLGRNVVIIIGLSKLIDMTFANNSEIIVMSKYYRFNMVTILCLCGIMVVLNLYLIPLYGMDGAAYATLISITIFNLVKSIFIQWKLNINPFSLNTLKMLGVISVTLIIGLYFPLISSPILDLGIRSAVITVSLIAMILFFRVSPEVTGIFNKHIVKRFMS</sequence>
<dbReference type="InterPro" id="IPR050833">
    <property type="entry name" value="Poly_Biosynth_Transport"/>
</dbReference>
<evidence type="ECO:0000313" key="7">
    <source>
        <dbReference type="EMBL" id="UXP31773.1"/>
    </source>
</evidence>
<feature type="transmembrane region" description="Helical" evidence="6">
    <location>
        <begin position="157"/>
        <end position="174"/>
    </location>
</feature>
<feature type="transmembrane region" description="Helical" evidence="6">
    <location>
        <begin position="372"/>
        <end position="393"/>
    </location>
</feature>
<dbReference type="Proteomes" id="UP001065174">
    <property type="component" value="Chromosome"/>
</dbReference>
<feature type="transmembrane region" description="Helical" evidence="6">
    <location>
        <begin position="457"/>
        <end position="477"/>
    </location>
</feature>
<evidence type="ECO:0000256" key="1">
    <source>
        <dbReference type="ARBA" id="ARBA00004651"/>
    </source>
</evidence>
<dbReference type="InterPro" id="IPR002797">
    <property type="entry name" value="Polysacc_synth"/>
</dbReference>
<comment type="subcellular location">
    <subcellularLocation>
        <location evidence="1">Cell membrane</location>
        <topology evidence="1">Multi-pass membrane protein</topology>
    </subcellularLocation>
</comment>
<feature type="transmembrane region" description="Helical" evidence="6">
    <location>
        <begin position="399"/>
        <end position="419"/>
    </location>
</feature>
<evidence type="ECO:0000256" key="3">
    <source>
        <dbReference type="ARBA" id="ARBA00022692"/>
    </source>
</evidence>
<keyword evidence="5 6" id="KW-0472">Membrane</keyword>
<gene>
    <name evidence="7" type="ORF">N6H18_15605</name>
</gene>
<feature type="transmembrane region" description="Helical" evidence="6">
    <location>
        <begin position="251"/>
        <end position="269"/>
    </location>
</feature>
<evidence type="ECO:0000313" key="8">
    <source>
        <dbReference type="Proteomes" id="UP001065174"/>
    </source>
</evidence>
<evidence type="ECO:0000256" key="4">
    <source>
        <dbReference type="ARBA" id="ARBA00022989"/>
    </source>
</evidence>
<protein>
    <submittedName>
        <fullName evidence="7">Oligosaccharide flippase family protein</fullName>
    </submittedName>
</protein>
<dbReference type="EMBL" id="CP106679">
    <property type="protein sequence ID" value="UXP31773.1"/>
    <property type="molecule type" value="Genomic_DNA"/>
</dbReference>
<organism evidence="7 8">
    <name type="scientific">Reichenbachiella agarivorans</name>
    <dbReference type="NCBI Taxonomy" id="2979464"/>
    <lineage>
        <taxon>Bacteria</taxon>
        <taxon>Pseudomonadati</taxon>
        <taxon>Bacteroidota</taxon>
        <taxon>Cytophagia</taxon>
        <taxon>Cytophagales</taxon>
        <taxon>Reichenbachiellaceae</taxon>
        <taxon>Reichenbachiella</taxon>
    </lineage>
</organism>
<feature type="transmembrane region" description="Helical" evidence="6">
    <location>
        <begin position="77"/>
        <end position="101"/>
    </location>
</feature>
<dbReference type="RefSeq" id="WP_262309212.1">
    <property type="nucleotide sequence ID" value="NZ_CP106679.1"/>
</dbReference>
<keyword evidence="8" id="KW-1185">Reference proteome</keyword>
<feature type="transmembrane region" description="Helical" evidence="6">
    <location>
        <begin position="303"/>
        <end position="322"/>
    </location>
</feature>
<keyword evidence="4 6" id="KW-1133">Transmembrane helix</keyword>
<dbReference type="PANTHER" id="PTHR30250">
    <property type="entry name" value="PST FAMILY PREDICTED COLANIC ACID TRANSPORTER"/>
    <property type="match status" value="1"/>
</dbReference>
<name>A0ABY6CMN0_9BACT</name>
<feature type="transmembrane region" description="Helical" evidence="6">
    <location>
        <begin position="40"/>
        <end position="65"/>
    </location>
</feature>
<evidence type="ECO:0000256" key="2">
    <source>
        <dbReference type="ARBA" id="ARBA00022475"/>
    </source>
</evidence>
<keyword evidence="3 6" id="KW-0812">Transmembrane</keyword>
<feature type="transmembrane region" description="Helical" evidence="6">
    <location>
        <begin position="334"/>
        <end position="351"/>
    </location>
</feature>
<feature type="transmembrane region" description="Helical" evidence="6">
    <location>
        <begin position="180"/>
        <end position="199"/>
    </location>
</feature>
<evidence type="ECO:0000256" key="6">
    <source>
        <dbReference type="SAM" id="Phobius"/>
    </source>
</evidence>
<accession>A0ABY6CMN0</accession>